<protein>
    <submittedName>
        <fullName evidence="1">Uncharacterized protein</fullName>
    </submittedName>
</protein>
<gene>
    <name evidence="1" type="ORF">JYZ213_LOCUS2060</name>
</gene>
<accession>A0A813NWV3</accession>
<evidence type="ECO:0000313" key="1">
    <source>
        <dbReference type="EMBL" id="CAF0743973.1"/>
    </source>
</evidence>
<dbReference type="EMBL" id="CAJNOG010000010">
    <property type="protein sequence ID" value="CAF0743973.1"/>
    <property type="molecule type" value="Genomic_DNA"/>
</dbReference>
<evidence type="ECO:0000313" key="2">
    <source>
        <dbReference type="Proteomes" id="UP000663845"/>
    </source>
</evidence>
<reference evidence="1" key="1">
    <citation type="submission" date="2021-02" db="EMBL/GenBank/DDBJ databases">
        <authorList>
            <person name="Nowell W R."/>
        </authorList>
    </citation>
    <scope>NUCLEOTIDE SEQUENCE</scope>
</reference>
<dbReference type="AlphaFoldDB" id="A0A813NWV3"/>
<name>A0A813NWV3_9BILA</name>
<sequence length="146" mass="16360">MGFFKEDGTVNDFFKNFEQGASTTVYAALAPELDVMYSGLAPHAMDMKVAERLWRLSEQMNDQLYSLNLTSDVILSTTSAPSITTIVNDALTFNVQNRTPSFNVQHHAPSFNVQNGEPSLNVQQNREQLLKDPRYLGILNDLQNCS</sequence>
<comment type="caution">
    <text evidence="1">The sequence shown here is derived from an EMBL/GenBank/DDBJ whole genome shotgun (WGS) entry which is preliminary data.</text>
</comment>
<organism evidence="1 2">
    <name type="scientific">Adineta steineri</name>
    <dbReference type="NCBI Taxonomy" id="433720"/>
    <lineage>
        <taxon>Eukaryota</taxon>
        <taxon>Metazoa</taxon>
        <taxon>Spiralia</taxon>
        <taxon>Gnathifera</taxon>
        <taxon>Rotifera</taxon>
        <taxon>Eurotatoria</taxon>
        <taxon>Bdelloidea</taxon>
        <taxon>Adinetida</taxon>
        <taxon>Adinetidae</taxon>
        <taxon>Adineta</taxon>
    </lineage>
</organism>
<dbReference type="Proteomes" id="UP000663845">
    <property type="component" value="Unassembled WGS sequence"/>
</dbReference>
<proteinExistence type="predicted"/>